<keyword evidence="3" id="KW-0255">Endonuclease</keyword>
<dbReference type="InterPro" id="IPR001584">
    <property type="entry name" value="Integrase_cat-core"/>
</dbReference>
<keyword evidence="5" id="KW-0460">Magnesium</keyword>
<dbReference type="GO" id="GO:0015074">
    <property type="term" value="P:DNA integration"/>
    <property type="evidence" value="ECO:0007669"/>
    <property type="project" value="UniProtKB-KW"/>
</dbReference>
<accession>A0A418DCR0</accession>
<sequence>MSSEPKTMPTQPDVGDVDPHSQPPRSNADKSDTGQLAAPPKVTPATDLNADAMAELKQLKLMLLAQKQEIDDLRAQPTESAKPNGSRAVESEAKDLLRKVKFNGKHFSTFKVKFQNVCQLRHIWDIIDGSYVLPDDAAEVEAFEYEDKTNLAKSYLQTSLSNEVFDMIREDSTPAEMWRTLVSNYETKEWSNTIYVLRRLCSLRYDPKTDMLKHITRVRATIRELVDMGKAMTESEVVEWLLISLPDSGPDNYNSFINHLKPTPGHAVKLKALTSVLLNEEEKRRERKRGNRHDERHDRPRDAERQRKRTYEAKGIEDMTLEINALQTRLTELSDKRRKTDDGLLWCYICKKKGDHEAKGHPGYDPNYVNKRAGDVQLDPTQPSGRQGTSRDGQDPLLHNGEHATLKLHDVTYEPTIYKNLISHVRLLRSGYQLAHQDLKKTTYVHRFNGHELHFSLSDSLYVLQDVVPRAAAERINATTLATDKALDPPSDAKLRHWHNKLNHTDMRQVAKIIQPILLPGIDSSTTNHICDGCAQGQAKRVSLRNTHHYVPTDPLECLNGDLCGPVKPRTVNHESFTSMFIDQASRYIFGKLLKTKDDTILHLDALVSDLNSQLPHARVRMLHTDGGGEYTSSAFKAACLARGIRQKFTNVETPEENHLAEKANEFVFNKIRTHHGIFPFCSMLPGPPWSTVRLGDAAQLPALLPQFQCAALIVRFLRFIRGSSNVGLVRVAGADVSSGSTNPTDLRSSADVIPEIALD</sequence>
<dbReference type="EMBL" id="QUTG01003189">
    <property type="protein sequence ID" value="RHY92721.1"/>
    <property type="molecule type" value="Genomic_DNA"/>
</dbReference>
<keyword evidence="6" id="KW-0229">DNA integration</keyword>
<feature type="region of interest" description="Disordered" evidence="11">
    <location>
        <begin position="358"/>
        <end position="399"/>
    </location>
</feature>
<feature type="domain" description="Integrase catalytic" evidence="12">
    <location>
        <begin position="551"/>
        <end position="673"/>
    </location>
</feature>
<dbReference type="InterPro" id="IPR036397">
    <property type="entry name" value="RNaseH_sf"/>
</dbReference>
<keyword evidence="10" id="KW-0175">Coiled coil</keyword>
<dbReference type="GO" id="GO:0006310">
    <property type="term" value="P:DNA recombination"/>
    <property type="evidence" value="ECO:0007669"/>
    <property type="project" value="UniProtKB-KW"/>
</dbReference>
<feature type="region of interest" description="Disordered" evidence="11">
    <location>
        <begin position="280"/>
        <end position="311"/>
    </location>
</feature>
<evidence type="ECO:0000256" key="6">
    <source>
        <dbReference type="ARBA" id="ARBA00022908"/>
    </source>
</evidence>
<evidence type="ECO:0000313" key="13">
    <source>
        <dbReference type="EMBL" id="RHY92721.1"/>
    </source>
</evidence>
<evidence type="ECO:0000256" key="11">
    <source>
        <dbReference type="SAM" id="MobiDB-lite"/>
    </source>
</evidence>
<feature type="compositionally biased region" description="Basic and acidic residues" evidence="11">
    <location>
        <begin position="292"/>
        <end position="311"/>
    </location>
</feature>
<dbReference type="VEuPathDB" id="FungiDB:H257_06382"/>
<evidence type="ECO:0000256" key="1">
    <source>
        <dbReference type="ARBA" id="ARBA00022722"/>
    </source>
</evidence>
<feature type="coiled-coil region" evidence="10">
    <location>
        <begin position="49"/>
        <end position="76"/>
    </location>
</feature>
<proteinExistence type="predicted"/>
<dbReference type="PANTHER" id="PTHR42648:SF11">
    <property type="entry name" value="TRANSPOSON TY4-P GAG-POL POLYPROTEIN"/>
    <property type="match status" value="1"/>
</dbReference>
<gene>
    <name evidence="13" type="ORF">DYB35_007934</name>
</gene>
<feature type="compositionally biased region" description="Polar residues" evidence="11">
    <location>
        <begin position="1"/>
        <end position="10"/>
    </location>
</feature>
<keyword evidence="8" id="KW-0239">DNA-directed DNA polymerase</keyword>
<dbReference type="GO" id="GO:0003676">
    <property type="term" value="F:nucleic acid binding"/>
    <property type="evidence" value="ECO:0007669"/>
    <property type="project" value="InterPro"/>
</dbReference>
<dbReference type="PANTHER" id="PTHR42648">
    <property type="entry name" value="TRANSPOSASE, PUTATIVE-RELATED"/>
    <property type="match status" value="1"/>
</dbReference>
<evidence type="ECO:0000256" key="7">
    <source>
        <dbReference type="ARBA" id="ARBA00022918"/>
    </source>
</evidence>
<dbReference type="Pfam" id="PF00665">
    <property type="entry name" value="rve"/>
    <property type="match status" value="1"/>
</dbReference>
<feature type="region of interest" description="Disordered" evidence="11">
    <location>
        <begin position="1"/>
        <end position="48"/>
    </location>
</feature>
<evidence type="ECO:0000256" key="4">
    <source>
        <dbReference type="ARBA" id="ARBA00022801"/>
    </source>
</evidence>
<keyword evidence="1" id="KW-0540">Nuclease</keyword>
<dbReference type="Pfam" id="PF14223">
    <property type="entry name" value="Retrotran_gag_2"/>
    <property type="match status" value="1"/>
</dbReference>
<evidence type="ECO:0000256" key="2">
    <source>
        <dbReference type="ARBA" id="ARBA00022723"/>
    </source>
</evidence>
<dbReference type="GO" id="GO:0003887">
    <property type="term" value="F:DNA-directed DNA polymerase activity"/>
    <property type="evidence" value="ECO:0007669"/>
    <property type="project" value="UniProtKB-KW"/>
</dbReference>
<dbReference type="InterPro" id="IPR012337">
    <property type="entry name" value="RNaseH-like_sf"/>
</dbReference>
<dbReference type="VEuPathDB" id="FungiDB:H257_18465"/>
<dbReference type="Gene3D" id="3.30.420.10">
    <property type="entry name" value="Ribonuclease H-like superfamily/Ribonuclease H"/>
    <property type="match status" value="1"/>
</dbReference>
<dbReference type="Proteomes" id="UP000285712">
    <property type="component" value="Unassembled WGS sequence"/>
</dbReference>
<keyword evidence="7" id="KW-0695">RNA-directed DNA polymerase</keyword>
<evidence type="ECO:0000313" key="14">
    <source>
        <dbReference type="Proteomes" id="UP000285712"/>
    </source>
</evidence>
<keyword evidence="8" id="KW-0808">Transferase</keyword>
<dbReference type="SUPFAM" id="SSF53098">
    <property type="entry name" value="Ribonuclease H-like"/>
    <property type="match status" value="1"/>
</dbReference>
<evidence type="ECO:0000256" key="10">
    <source>
        <dbReference type="SAM" id="Coils"/>
    </source>
</evidence>
<dbReference type="GO" id="GO:0003964">
    <property type="term" value="F:RNA-directed DNA polymerase activity"/>
    <property type="evidence" value="ECO:0007669"/>
    <property type="project" value="UniProtKB-KW"/>
</dbReference>
<feature type="compositionally biased region" description="Polar residues" evidence="11">
    <location>
        <begin position="379"/>
        <end position="391"/>
    </location>
</feature>
<evidence type="ECO:0000256" key="5">
    <source>
        <dbReference type="ARBA" id="ARBA00022842"/>
    </source>
</evidence>
<keyword evidence="4" id="KW-0378">Hydrolase</keyword>
<evidence type="ECO:0000256" key="3">
    <source>
        <dbReference type="ARBA" id="ARBA00022759"/>
    </source>
</evidence>
<dbReference type="GO" id="GO:0016787">
    <property type="term" value="F:hydrolase activity"/>
    <property type="evidence" value="ECO:0007669"/>
    <property type="project" value="UniProtKB-KW"/>
</dbReference>
<dbReference type="GO" id="GO:0046872">
    <property type="term" value="F:metal ion binding"/>
    <property type="evidence" value="ECO:0007669"/>
    <property type="project" value="UniProtKB-KW"/>
</dbReference>
<dbReference type="InterPro" id="IPR039537">
    <property type="entry name" value="Retrotran_Ty1/copia-like"/>
</dbReference>
<organism evidence="13 14">
    <name type="scientific">Aphanomyces astaci</name>
    <name type="common">Crayfish plague agent</name>
    <dbReference type="NCBI Taxonomy" id="112090"/>
    <lineage>
        <taxon>Eukaryota</taxon>
        <taxon>Sar</taxon>
        <taxon>Stramenopiles</taxon>
        <taxon>Oomycota</taxon>
        <taxon>Saprolegniomycetes</taxon>
        <taxon>Saprolegniales</taxon>
        <taxon>Verrucalvaceae</taxon>
        <taxon>Aphanomyces</taxon>
    </lineage>
</organism>
<reference evidence="13 14" key="1">
    <citation type="submission" date="2018-08" db="EMBL/GenBank/DDBJ databases">
        <title>Aphanomyces genome sequencing and annotation.</title>
        <authorList>
            <person name="Minardi D."/>
            <person name="Oidtmann B."/>
            <person name="Van Der Giezen M."/>
            <person name="Studholme D.J."/>
        </authorList>
    </citation>
    <scope>NUCLEOTIDE SEQUENCE [LARGE SCALE GENOMIC DNA]</scope>
    <source>
        <strain evidence="13 14">Sv</strain>
    </source>
</reference>
<name>A0A418DCR0_APHAT</name>
<keyword evidence="2" id="KW-0479">Metal-binding</keyword>
<dbReference type="PROSITE" id="PS50994">
    <property type="entry name" value="INTEGRASE"/>
    <property type="match status" value="1"/>
</dbReference>
<protein>
    <recommendedName>
        <fullName evidence="12">Integrase catalytic domain-containing protein</fullName>
    </recommendedName>
</protein>
<keyword evidence="8" id="KW-0548">Nucleotidyltransferase</keyword>
<evidence type="ECO:0000256" key="9">
    <source>
        <dbReference type="ARBA" id="ARBA00023172"/>
    </source>
</evidence>
<comment type="caution">
    <text evidence="13">The sequence shown here is derived from an EMBL/GenBank/DDBJ whole genome shotgun (WGS) entry which is preliminary data.</text>
</comment>
<evidence type="ECO:0000256" key="8">
    <source>
        <dbReference type="ARBA" id="ARBA00022932"/>
    </source>
</evidence>
<keyword evidence="9" id="KW-0233">DNA recombination</keyword>
<dbReference type="GO" id="GO:0004519">
    <property type="term" value="F:endonuclease activity"/>
    <property type="evidence" value="ECO:0007669"/>
    <property type="project" value="UniProtKB-KW"/>
</dbReference>
<evidence type="ECO:0000259" key="12">
    <source>
        <dbReference type="PROSITE" id="PS50994"/>
    </source>
</evidence>
<dbReference type="AlphaFoldDB" id="A0A418DCR0"/>